<evidence type="ECO:0000256" key="4">
    <source>
        <dbReference type="ARBA" id="ARBA00022741"/>
    </source>
</evidence>
<comment type="subcellular location">
    <subcellularLocation>
        <location evidence="1">Membrane</location>
        <topology evidence="1">Multi-pass membrane protein</topology>
    </subcellularLocation>
</comment>
<sequence length="1532" mass="169297">MPAGASTAAAAEDLLPMTSASVELSTLEVDTECQCSPPQSPPKSIYTLSFENLSVFVPGKKSKCCCNLILRPFKYVAQEYFGMSVEDREPLHALNNITGILASGELCLILGSNDESKSTLLRALSGRLSNQDKQSGIMALNGMPMMKSYQGWRRICPYVGPSDQDHSPVLTVRETLEFARRCTATTATTSEEGSNTGSSALNEVIERDVHNLMVRLGLDHVADTVIGDENLRGISGGQKRRVTVGEMVLDKNCKFICMENITDGLSSHDSIKLIRDVANTCHKGGYSAFISLLQPSDEIVTMFDKLLVLTGDGAMSYFGPVDRSLLRGIFHGTNSSPDDDMGSIADLVLEASLDKTGEAEDVIKRRYDASETSQSYKSTIEQLRCTAPKGTDILDLFPNDDYPISFLHRFNLISSRRIKLIQRNAVTWMRVFIAILFAIVIGSLFANSPNNLAGSLAKNGYIFLHCFIVLMLSAAVTLPSCFRERSTLFKHRSAEFYDSKSSYLALLITDAPLSVLEACILAFTSYFWVGMRSGSGHFFYFLGMLIALEFTGQALGRLLCALCRKQVTANSMSSVVILVFGTVGGFMPSYMAIPPILRWLSWITPCSFAFEGLMLNEFVNLELDFNIMGTNGSEVTPIDIGGNVWLNVYSLPRSSFSDTTCIKLFDIIMVFAFALVYDTLGFYYIEKTRAWHHNQIRRPQATVKFSFDIGSVTSSEGDGEHSNIETPWPSSLIGKNICYDVPLASKTTGINLRELIRKVTVKIAGKRVIDTESEEQVPENNSMRLLDHVDVHFRRGRMACLMGTSGAGKTTLLDVIAGYKTGGSITGDILIDGKRKDPSTWEKFCGYAEQQDILNPYLSVLETLRFTANCRLPKGHNKAEVIQRVLKLMDIEDWNGHIIGRELDGEGLPKHVRKRVTIANELVSLPRILLLDEPTSGLGTNAAALVMNAVRQATDHMGLITVATIHQPSKRIFDAFDDVVLLTKGGKMTYMGESKSLLGHFSGLTKNTASTHCNPSDFCLSVLDESTPDDAKAAFDRSAVRLALDQSIESEMEKGKTSAPPKIGMDRPNNCFSEVWLLTKRHTIVQWRNPCYCLMRMILSSILSLFLGILFFGDKTQLTGAISSIGAIFFLVFVLVLPMQAAVVPLVEDRAVLYRETVSGCYSRISYGIGQLIADQPFHVINTVLMYVCFYFLVGFELQRDEMYYFLLLLYFSNWVIQSMGQLYALATPNEESASGLGGLSVMLSVILMGFLISYQSMPVGWQWAYWANLFRYVLQGLVTNELAGNDYHLDVGTILDGANVDQIIAFDGANEAQSQQLSSILGLVSEIPVGTNPSSQHLQQFIECTIANSCFADKEEALSSMFISCYLFSGILSRPPCNTEFNEVMETVNITAVANCFVGDDNVISSQEDRNIFPGQTPDNALPDGTDNDNSLAFVLCLAGALLPDDAVRKILDIIYELMRIAGVVIKVVNTGILIPGELILFFFGWSNYDAGVGFASPYKWYYCMFAVGVFLIAIEVFKLVTLRYIIWTKR</sequence>
<dbReference type="InterPro" id="IPR043926">
    <property type="entry name" value="ABCG_dom"/>
</dbReference>
<dbReference type="Gene3D" id="3.40.50.300">
    <property type="entry name" value="P-loop containing nucleotide triphosphate hydrolases"/>
    <property type="match status" value="2"/>
</dbReference>
<feature type="transmembrane region" description="Helical" evidence="8">
    <location>
        <begin position="1465"/>
        <end position="1488"/>
    </location>
</feature>
<dbReference type="Pfam" id="PF01061">
    <property type="entry name" value="ABC2_membrane"/>
    <property type="match status" value="2"/>
</dbReference>
<feature type="domain" description="ABC transporter" evidence="9">
    <location>
        <begin position="769"/>
        <end position="1010"/>
    </location>
</feature>
<keyword evidence="5" id="KW-0067">ATP-binding</keyword>
<feature type="transmembrane region" description="Helical" evidence="8">
    <location>
        <begin position="425"/>
        <end position="446"/>
    </location>
</feature>
<accession>A0ABD3MFL0</accession>
<dbReference type="InterPro" id="IPR003593">
    <property type="entry name" value="AAA+_ATPase"/>
</dbReference>
<evidence type="ECO:0000256" key="7">
    <source>
        <dbReference type="ARBA" id="ARBA00023136"/>
    </source>
</evidence>
<organism evidence="10 11">
    <name type="scientific">Discostella pseudostelligera</name>
    <dbReference type="NCBI Taxonomy" id="259834"/>
    <lineage>
        <taxon>Eukaryota</taxon>
        <taxon>Sar</taxon>
        <taxon>Stramenopiles</taxon>
        <taxon>Ochrophyta</taxon>
        <taxon>Bacillariophyta</taxon>
        <taxon>Coscinodiscophyceae</taxon>
        <taxon>Thalassiosirophycidae</taxon>
        <taxon>Stephanodiscales</taxon>
        <taxon>Stephanodiscaceae</taxon>
        <taxon>Discostella</taxon>
    </lineage>
</organism>
<feature type="transmembrane region" description="Helical" evidence="8">
    <location>
        <begin position="1203"/>
        <end position="1225"/>
    </location>
</feature>
<feature type="transmembrane region" description="Helical" evidence="8">
    <location>
        <begin position="1178"/>
        <end position="1196"/>
    </location>
</feature>
<evidence type="ECO:0000256" key="8">
    <source>
        <dbReference type="SAM" id="Phobius"/>
    </source>
</evidence>
<feature type="transmembrane region" description="Helical" evidence="8">
    <location>
        <begin position="461"/>
        <end position="482"/>
    </location>
</feature>
<feature type="transmembrane region" description="Helical" evidence="8">
    <location>
        <begin position="503"/>
        <end position="526"/>
    </location>
</feature>
<dbReference type="EMBL" id="JALLBG020000130">
    <property type="protein sequence ID" value="KAL3762910.1"/>
    <property type="molecule type" value="Genomic_DNA"/>
</dbReference>
<evidence type="ECO:0000259" key="9">
    <source>
        <dbReference type="PROSITE" id="PS50893"/>
    </source>
</evidence>
<feature type="transmembrane region" description="Helical" evidence="8">
    <location>
        <begin position="1094"/>
        <end position="1113"/>
    </location>
</feature>
<evidence type="ECO:0000256" key="3">
    <source>
        <dbReference type="ARBA" id="ARBA00022692"/>
    </source>
</evidence>
<reference evidence="10 11" key="1">
    <citation type="submission" date="2024-10" db="EMBL/GenBank/DDBJ databases">
        <title>Updated reference genomes for cyclostephanoid diatoms.</title>
        <authorList>
            <person name="Roberts W.R."/>
            <person name="Alverson A.J."/>
        </authorList>
    </citation>
    <scope>NUCLEOTIDE SEQUENCE [LARGE SCALE GENOMIC DNA]</scope>
    <source>
        <strain evidence="10 11">AJA232-27</strain>
    </source>
</reference>
<keyword evidence="11" id="KW-1185">Reference proteome</keyword>
<keyword evidence="3 8" id="KW-0812">Transmembrane</keyword>
<keyword evidence="2" id="KW-0813">Transport</keyword>
<dbReference type="InterPro" id="IPR027417">
    <property type="entry name" value="P-loop_NTPase"/>
</dbReference>
<evidence type="ECO:0000256" key="5">
    <source>
        <dbReference type="ARBA" id="ARBA00022840"/>
    </source>
</evidence>
<keyword evidence="7 8" id="KW-0472">Membrane</keyword>
<protein>
    <recommendedName>
        <fullName evidence="9">ABC transporter domain-containing protein</fullName>
    </recommendedName>
</protein>
<feature type="transmembrane region" description="Helical" evidence="8">
    <location>
        <begin position="538"/>
        <end position="560"/>
    </location>
</feature>
<feature type="transmembrane region" description="Helical" evidence="8">
    <location>
        <begin position="1125"/>
        <end position="1147"/>
    </location>
</feature>
<proteinExistence type="predicted"/>
<keyword evidence="6 8" id="KW-1133">Transmembrane helix</keyword>
<dbReference type="SUPFAM" id="SSF52540">
    <property type="entry name" value="P-loop containing nucleoside triphosphate hydrolases"/>
    <property type="match status" value="2"/>
</dbReference>
<dbReference type="Pfam" id="PF00005">
    <property type="entry name" value="ABC_tran"/>
    <property type="match status" value="2"/>
</dbReference>
<feature type="transmembrane region" description="Helical" evidence="8">
    <location>
        <begin position="572"/>
        <end position="593"/>
    </location>
</feature>
<name>A0ABD3MFL0_9STRA</name>
<evidence type="ECO:0000313" key="10">
    <source>
        <dbReference type="EMBL" id="KAL3762910.1"/>
    </source>
</evidence>
<dbReference type="Pfam" id="PF19055">
    <property type="entry name" value="ABC2_membrane_7"/>
    <property type="match status" value="1"/>
</dbReference>
<gene>
    <name evidence="10" type="ORF">ACHAWU_001057</name>
</gene>
<feature type="transmembrane region" description="Helical" evidence="8">
    <location>
        <begin position="1500"/>
        <end position="1522"/>
    </location>
</feature>
<dbReference type="InterPro" id="IPR003439">
    <property type="entry name" value="ABC_transporter-like_ATP-bd"/>
</dbReference>
<dbReference type="SMART" id="SM00382">
    <property type="entry name" value="AAA"/>
    <property type="match status" value="1"/>
</dbReference>
<dbReference type="InterPro" id="IPR017871">
    <property type="entry name" value="ABC_transporter-like_CS"/>
</dbReference>
<evidence type="ECO:0000256" key="1">
    <source>
        <dbReference type="ARBA" id="ARBA00004141"/>
    </source>
</evidence>
<dbReference type="PANTHER" id="PTHR19241">
    <property type="entry name" value="ATP-BINDING CASSETTE TRANSPORTER"/>
    <property type="match status" value="1"/>
</dbReference>
<feature type="transmembrane region" description="Helical" evidence="8">
    <location>
        <begin position="1237"/>
        <end position="1255"/>
    </location>
</feature>
<dbReference type="GO" id="GO:0016020">
    <property type="term" value="C:membrane"/>
    <property type="evidence" value="ECO:0007669"/>
    <property type="project" value="UniProtKB-SubCell"/>
</dbReference>
<evidence type="ECO:0000313" key="11">
    <source>
        <dbReference type="Proteomes" id="UP001530293"/>
    </source>
</evidence>
<dbReference type="PROSITE" id="PS00211">
    <property type="entry name" value="ABC_TRANSPORTER_1"/>
    <property type="match status" value="1"/>
</dbReference>
<feature type="domain" description="ABC transporter" evidence="9">
    <location>
        <begin position="76"/>
        <end position="337"/>
    </location>
</feature>
<dbReference type="PROSITE" id="PS50893">
    <property type="entry name" value="ABC_TRANSPORTER_2"/>
    <property type="match status" value="2"/>
</dbReference>
<comment type="caution">
    <text evidence="10">The sequence shown here is derived from an EMBL/GenBank/DDBJ whole genome shotgun (WGS) entry which is preliminary data.</text>
</comment>
<keyword evidence="4" id="KW-0547">Nucleotide-binding</keyword>
<evidence type="ECO:0000256" key="2">
    <source>
        <dbReference type="ARBA" id="ARBA00022448"/>
    </source>
</evidence>
<evidence type="ECO:0000256" key="6">
    <source>
        <dbReference type="ARBA" id="ARBA00022989"/>
    </source>
</evidence>
<dbReference type="GO" id="GO:0005524">
    <property type="term" value="F:ATP binding"/>
    <property type="evidence" value="ECO:0007669"/>
    <property type="project" value="UniProtKB-KW"/>
</dbReference>
<dbReference type="InterPro" id="IPR013525">
    <property type="entry name" value="ABC2_TM"/>
</dbReference>
<dbReference type="Proteomes" id="UP001530293">
    <property type="component" value="Unassembled WGS sequence"/>
</dbReference>